<evidence type="ECO:0000313" key="2">
    <source>
        <dbReference type="EMBL" id="OLS03716.1"/>
    </source>
</evidence>
<organism evidence="2 3">
    <name type="scientific">Tissierella creatinophila DSM 6911</name>
    <dbReference type="NCBI Taxonomy" id="1123403"/>
    <lineage>
        <taxon>Bacteria</taxon>
        <taxon>Bacillati</taxon>
        <taxon>Bacillota</taxon>
        <taxon>Tissierellia</taxon>
        <taxon>Tissierellales</taxon>
        <taxon>Tissierellaceae</taxon>
        <taxon>Tissierella</taxon>
    </lineage>
</organism>
<dbReference type="PROSITE" id="PS51782">
    <property type="entry name" value="LYSM"/>
    <property type="match status" value="5"/>
</dbReference>
<gene>
    <name evidence="2" type="ORF">TICRE_02290</name>
</gene>
<feature type="domain" description="LysM" evidence="1">
    <location>
        <begin position="248"/>
        <end position="292"/>
    </location>
</feature>
<keyword evidence="3" id="KW-1185">Reference proteome</keyword>
<accession>A0A1U7M8V5</accession>
<evidence type="ECO:0000259" key="1">
    <source>
        <dbReference type="PROSITE" id="PS51782"/>
    </source>
</evidence>
<feature type="domain" description="LysM" evidence="1">
    <location>
        <begin position="135"/>
        <end position="179"/>
    </location>
</feature>
<feature type="domain" description="LysM" evidence="1">
    <location>
        <begin position="191"/>
        <end position="235"/>
    </location>
</feature>
<dbReference type="SUPFAM" id="SSF54106">
    <property type="entry name" value="LysM domain"/>
    <property type="match status" value="5"/>
</dbReference>
<dbReference type="AlphaFoldDB" id="A0A1U7M8V5"/>
<reference evidence="2 3" key="1">
    <citation type="submission" date="2016-02" db="EMBL/GenBank/DDBJ databases">
        <title>Genome sequence of Tissierella creatinophila DSM 6911.</title>
        <authorList>
            <person name="Poehlein A."/>
            <person name="Daniel R."/>
        </authorList>
    </citation>
    <scope>NUCLEOTIDE SEQUENCE [LARGE SCALE GENOMIC DNA]</scope>
    <source>
        <strain evidence="2 3">DSM 6911</strain>
    </source>
</reference>
<dbReference type="Proteomes" id="UP000186112">
    <property type="component" value="Unassembled WGS sequence"/>
</dbReference>
<dbReference type="GO" id="GO:0008932">
    <property type="term" value="F:lytic endotransglycosylase activity"/>
    <property type="evidence" value="ECO:0007669"/>
    <property type="project" value="TreeGrafter"/>
</dbReference>
<dbReference type="InterPro" id="IPR018392">
    <property type="entry name" value="LysM"/>
</dbReference>
<dbReference type="InterPro" id="IPR036779">
    <property type="entry name" value="LysM_dom_sf"/>
</dbReference>
<dbReference type="PANTHER" id="PTHR33734">
    <property type="entry name" value="LYSM DOMAIN-CONTAINING GPI-ANCHORED PROTEIN 2"/>
    <property type="match status" value="1"/>
</dbReference>
<feature type="domain" description="LysM" evidence="1">
    <location>
        <begin position="21"/>
        <end position="65"/>
    </location>
</feature>
<evidence type="ECO:0000313" key="3">
    <source>
        <dbReference type="Proteomes" id="UP000186112"/>
    </source>
</evidence>
<name>A0A1U7M8V5_TISCR</name>
<dbReference type="OrthoDB" id="9811296at2"/>
<sequence length="361" mass="39005">MRDYYGVGGNCPEVKCPAGSFPYVIKSGDTLYKLAITYETTVEAIIKINPGINPNNLQIGQRICIPGKTPQKCPMGTFAYTIKQGDTIYNLDKKYNTTVEAILMVNPGINPDNLQIGQIICIPGETPQKCPMGTFAYTIKQGDTIYKLAKAYNTTVEAILMVNPGINPDNLQIGQVICIPSEKPAPDCDGTYYVVRPGDTLYSIAHKYGISLAELMAANPGVDPYNLMVGQLICIPEKEDSCICPGGTVHTVVMGETLATILLRYNISVMDLMAGNAGVDLYNLKPGQKLCILPHEERGCPCPMGTESYTIIADDVKPGMPVVMVIAEKVNSTVANIMMINSNLSPGDFIVGKQICVPSMC</sequence>
<feature type="domain" description="LysM" evidence="1">
    <location>
        <begin position="78"/>
        <end position="122"/>
    </location>
</feature>
<proteinExistence type="predicted"/>
<dbReference type="GO" id="GO:0016787">
    <property type="term" value="F:hydrolase activity"/>
    <property type="evidence" value="ECO:0007669"/>
    <property type="project" value="UniProtKB-KW"/>
</dbReference>
<dbReference type="SMART" id="SM00257">
    <property type="entry name" value="LysM"/>
    <property type="match status" value="6"/>
</dbReference>
<dbReference type="CDD" id="cd00118">
    <property type="entry name" value="LysM"/>
    <property type="match status" value="5"/>
</dbReference>
<dbReference type="EMBL" id="LTDM01000003">
    <property type="protein sequence ID" value="OLS03716.1"/>
    <property type="molecule type" value="Genomic_DNA"/>
</dbReference>
<keyword evidence="2" id="KW-0378">Hydrolase</keyword>
<dbReference type="Pfam" id="PF01476">
    <property type="entry name" value="LysM"/>
    <property type="match status" value="6"/>
</dbReference>
<comment type="caution">
    <text evidence="2">The sequence shown here is derived from an EMBL/GenBank/DDBJ whole genome shotgun (WGS) entry which is preliminary data.</text>
</comment>
<dbReference type="PANTHER" id="PTHR33734:SF22">
    <property type="entry name" value="MEMBRANE-BOUND LYTIC MUREIN TRANSGLYCOSYLASE D"/>
    <property type="match status" value="1"/>
</dbReference>
<dbReference type="Gene3D" id="3.10.350.10">
    <property type="entry name" value="LysM domain"/>
    <property type="match status" value="6"/>
</dbReference>
<protein>
    <submittedName>
        <fullName evidence="2">Gamma-D-glutamyl-L-diamino acid endopeptidase 1</fullName>
        <ecNumber evidence="2">3.4.19.11</ecNumber>
    </submittedName>
</protein>
<dbReference type="EC" id="3.4.19.11" evidence="2"/>